<dbReference type="GO" id="GO:0005524">
    <property type="term" value="F:ATP binding"/>
    <property type="evidence" value="ECO:0007669"/>
    <property type="project" value="UniProtKB-UniRule"/>
</dbReference>
<keyword evidence="9" id="KW-0414">Isoprene biosynthesis</keyword>
<keyword evidence="4 9" id="KW-0808">Transferase</keyword>
<reference evidence="13 14" key="1">
    <citation type="submission" date="2018-01" db="EMBL/GenBank/DDBJ databases">
        <title>Deinococcus koreensis sp. nov., a radiation-resistant bacterium isolated from river water.</title>
        <authorList>
            <person name="Choi A."/>
        </authorList>
    </citation>
    <scope>NUCLEOTIDE SEQUENCE [LARGE SCALE GENOMIC DNA]</scope>
    <source>
        <strain evidence="13 14">SJW1-2</strain>
    </source>
</reference>
<evidence type="ECO:0000256" key="2">
    <source>
        <dbReference type="ARBA" id="ARBA00012052"/>
    </source>
</evidence>
<comment type="similarity">
    <text evidence="1 9">Belongs to the GHMP kinase family. IspE subfamily.</text>
</comment>
<dbReference type="GO" id="GO:0050515">
    <property type="term" value="F:4-(cytidine 5'-diphospho)-2-C-methyl-D-erythritol kinase activity"/>
    <property type="evidence" value="ECO:0007669"/>
    <property type="project" value="UniProtKB-UniRule"/>
</dbReference>
<evidence type="ECO:0000259" key="12">
    <source>
        <dbReference type="Pfam" id="PF08544"/>
    </source>
</evidence>
<dbReference type="InterPro" id="IPR036554">
    <property type="entry name" value="GHMP_kinase_C_sf"/>
</dbReference>
<evidence type="ECO:0000256" key="9">
    <source>
        <dbReference type="HAMAP-Rule" id="MF_00061"/>
    </source>
</evidence>
<keyword evidence="5 9" id="KW-0547">Nucleotide-binding</keyword>
<evidence type="ECO:0000259" key="11">
    <source>
        <dbReference type="Pfam" id="PF00288"/>
    </source>
</evidence>
<evidence type="ECO:0000256" key="4">
    <source>
        <dbReference type="ARBA" id="ARBA00022679"/>
    </source>
</evidence>
<feature type="active site" evidence="9">
    <location>
        <position position="33"/>
    </location>
</feature>
<keyword evidence="6 9" id="KW-0418">Kinase</keyword>
<dbReference type="Pfam" id="PF00288">
    <property type="entry name" value="GHMP_kinases_N"/>
    <property type="match status" value="1"/>
</dbReference>
<evidence type="ECO:0000313" key="13">
    <source>
        <dbReference type="EMBL" id="PNY82891.1"/>
    </source>
</evidence>
<dbReference type="EC" id="2.7.1.148" evidence="2 9"/>
<evidence type="ECO:0000256" key="1">
    <source>
        <dbReference type="ARBA" id="ARBA00009684"/>
    </source>
</evidence>
<feature type="binding site" evidence="9">
    <location>
        <begin position="115"/>
        <end position="125"/>
    </location>
    <ligand>
        <name>ATP</name>
        <dbReference type="ChEBI" id="CHEBI:30616"/>
    </ligand>
</feature>
<dbReference type="Gene3D" id="3.30.230.10">
    <property type="match status" value="1"/>
</dbReference>
<protein>
    <recommendedName>
        <fullName evidence="3 9">4-diphosphocytidyl-2-C-methyl-D-erythritol kinase</fullName>
        <shortName evidence="9">CMK</shortName>
        <ecNumber evidence="2 9">2.7.1.148</ecNumber>
    </recommendedName>
    <alternativeName>
        <fullName evidence="8 9">4-(cytidine-5'-diphospho)-2-C-methyl-D-erythritol kinase</fullName>
    </alternativeName>
</protein>
<comment type="pathway">
    <text evidence="9">Isoprenoid biosynthesis; isopentenyl diphosphate biosynthesis via DXP pathway; isopentenyl diphosphate from 1-deoxy-D-xylulose 5-phosphate: step 3/6.</text>
</comment>
<dbReference type="EMBL" id="PPPD01000001">
    <property type="protein sequence ID" value="PNY82891.1"/>
    <property type="molecule type" value="Genomic_DNA"/>
</dbReference>
<dbReference type="PIRSF" id="PIRSF010376">
    <property type="entry name" value="IspE"/>
    <property type="match status" value="1"/>
</dbReference>
<organism evidence="13 14">
    <name type="scientific">Deinococcus koreensis</name>
    <dbReference type="NCBI Taxonomy" id="2054903"/>
    <lineage>
        <taxon>Bacteria</taxon>
        <taxon>Thermotogati</taxon>
        <taxon>Deinococcota</taxon>
        <taxon>Deinococci</taxon>
        <taxon>Deinococcales</taxon>
        <taxon>Deinococcaceae</taxon>
        <taxon>Deinococcus</taxon>
    </lineage>
</organism>
<comment type="caution">
    <text evidence="13">The sequence shown here is derived from an EMBL/GenBank/DDBJ whole genome shotgun (WGS) entry which is preliminary data.</text>
</comment>
<dbReference type="PANTHER" id="PTHR43527:SF2">
    <property type="entry name" value="4-DIPHOSPHOCYTIDYL-2-C-METHYL-D-ERYTHRITOL KINASE, CHLOROPLASTIC"/>
    <property type="match status" value="1"/>
</dbReference>
<accession>A0A2K3V283</accession>
<dbReference type="InterPro" id="IPR006204">
    <property type="entry name" value="GHMP_kinase_N_dom"/>
</dbReference>
<name>A0A2K3V283_9DEIO</name>
<comment type="catalytic activity">
    <reaction evidence="9">
        <text>4-CDP-2-C-methyl-D-erythritol + ATP = 4-CDP-2-C-methyl-D-erythritol 2-phosphate + ADP + H(+)</text>
        <dbReference type="Rhea" id="RHEA:18437"/>
        <dbReference type="ChEBI" id="CHEBI:15378"/>
        <dbReference type="ChEBI" id="CHEBI:30616"/>
        <dbReference type="ChEBI" id="CHEBI:57823"/>
        <dbReference type="ChEBI" id="CHEBI:57919"/>
        <dbReference type="ChEBI" id="CHEBI:456216"/>
        <dbReference type="EC" id="2.7.1.148"/>
    </reaction>
</comment>
<dbReference type="GO" id="GO:0016114">
    <property type="term" value="P:terpenoid biosynthetic process"/>
    <property type="evidence" value="ECO:0007669"/>
    <property type="project" value="UniProtKB-UniRule"/>
</dbReference>
<proteinExistence type="inferred from homology"/>
<dbReference type="InterPro" id="IPR014721">
    <property type="entry name" value="Ribsml_uS5_D2-typ_fold_subgr"/>
</dbReference>
<dbReference type="OrthoDB" id="9809438at2"/>
<dbReference type="AlphaFoldDB" id="A0A2K3V283"/>
<feature type="active site" evidence="9">
    <location>
        <position position="154"/>
    </location>
</feature>
<comment type="function">
    <text evidence="9">Catalyzes the phosphorylation of the position 2 hydroxy group of 4-diphosphocytidyl-2C-methyl-D-erythritol.</text>
</comment>
<evidence type="ECO:0000256" key="8">
    <source>
        <dbReference type="ARBA" id="ARBA00032554"/>
    </source>
</evidence>
<dbReference type="InterPro" id="IPR013750">
    <property type="entry name" value="GHMP_kinase_C_dom"/>
</dbReference>
<evidence type="ECO:0000256" key="6">
    <source>
        <dbReference type="ARBA" id="ARBA00022777"/>
    </source>
</evidence>
<feature type="region of interest" description="Disordered" evidence="10">
    <location>
        <begin position="1"/>
        <end position="22"/>
    </location>
</feature>
<sequence>MPDRTAPESPAPESGVSASSAPDAPAPYFAPAKVNLGLSVRSARADGYHELHSLMVPLALGDDLRIAPAETLSLEVRGADLPSDERNLVYRAARAYLDAAQLSQGARITLEKSLPVASGLGGGSSDAATTLMALARLYPARLDLHALARTLGADVPFFLLGRAAVAQGIGEILTPLPVPRTPLVLVNPGVAVSARDAYHWLDTEEGFTPPLDIDAILTSLQDGRPVPYLNALQSGVAARHPAIGEVLRALADAGLRAPLMSGSGSTCFALAATDSQAHAVAQALQAQHPAWWVRATSTL</sequence>
<evidence type="ECO:0000256" key="3">
    <source>
        <dbReference type="ARBA" id="ARBA00017473"/>
    </source>
</evidence>
<gene>
    <name evidence="9" type="primary">ispE</name>
    <name evidence="13" type="ORF">CVO96_05990</name>
</gene>
<dbReference type="SUPFAM" id="SSF55060">
    <property type="entry name" value="GHMP Kinase, C-terminal domain"/>
    <property type="match status" value="1"/>
</dbReference>
<dbReference type="SUPFAM" id="SSF54211">
    <property type="entry name" value="Ribosomal protein S5 domain 2-like"/>
    <property type="match status" value="1"/>
</dbReference>
<dbReference type="Proteomes" id="UP000236379">
    <property type="component" value="Unassembled WGS sequence"/>
</dbReference>
<dbReference type="InterPro" id="IPR020568">
    <property type="entry name" value="Ribosomal_Su5_D2-typ_SF"/>
</dbReference>
<dbReference type="NCBIfam" id="NF011202">
    <property type="entry name" value="PRK14608.1"/>
    <property type="match status" value="1"/>
</dbReference>
<keyword evidence="7 9" id="KW-0067">ATP-binding</keyword>
<keyword evidence="14" id="KW-1185">Reference proteome</keyword>
<evidence type="ECO:0000256" key="7">
    <source>
        <dbReference type="ARBA" id="ARBA00022840"/>
    </source>
</evidence>
<evidence type="ECO:0000256" key="5">
    <source>
        <dbReference type="ARBA" id="ARBA00022741"/>
    </source>
</evidence>
<evidence type="ECO:0000256" key="10">
    <source>
        <dbReference type="SAM" id="MobiDB-lite"/>
    </source>
</evidence>
<dbReference type="Gene3D" id="3.30.70.890">
    <property type="entry name" value="GHMP kinase, C-terminal domain"/>
    <property type="match status" value="1"/>
</dbReference>
<dbReference type="Pfam" id="PF08544">
    <property type="entry name" value="GHMP_kinases_C"/>
    <property type="match status" value="1"/>
</dbReference>
<dbReference type="NCBIfam" id="TIGR00154">
    <property type="entry name" value="ispE"/>
    <property type="match status" value="1"/>
</dbReference>
<dbReference type="PANTHER" id="PTHR43527">
    <property type="entry name" value="4-DIPHOSPHOCYTIDYL-2-C-METHYL-D-ERYTHRITOL KINASE, CHLOROPLASTIC"/>
    <property type="match status" value="1"/>
</dbReference>
<dbReference type="RefSeq" id="WP_103313323.1">
    <property type="nucleotide sequence ID" value="NZ_PPPD01000001.1"/>
</dbReference>
<dbReference type="GO" id="GO:0019288">
    <property type="term" value="P:isopentenyl diphosphate biosynthetic process, methylerythritol 4-phosphate pathway"/>
    <property type="evidence" value="ECO:0007669"/>
    <property type="project" value="UniProtKB-UniRule"/>
</dbReference>
<feature type="domain" description="GHMP kinase N-terminal" evidence="11">
    <location>
        <begin position="87"/>
        <end position="161"/>
    </location>
</feature>
<feature type="domain" description="GHMP kinase C-terminal" evidence="12">
    <location>
        <begin position="229"/>
        <end position="288"/>
    </location>
</feature>
<dbReference type="InterPro" id="IPR004424">
    <property type="entry name" value="IspE"/>
</dbReference>
<dbReference type="HAMAP" id="MF_00061">
    <property type="entry name" value="IspE"/>
    <property type="match status" value="1"/>
</dbReference>
<evidence type="ECO:0000313" key="14">
    <source>
        <dbReference type="Proteomes" id="UP000236379"/>
    </source>
</evidence>
<dbReference type="UniPathway" id="UPA00056">
    <property type="reaction ID" value="UER00094"/>
</dbReference>